<keyword evidence="8" id="KW-0614">Plasmid</keyword>
<keyword evidence="3 6" id="KW-0815">Transposition</keyword>
<name>A0A1W5VPL7_ACIPI</name>
<dbReference type="PANTHER" id="PTHR33217">
    <property type="entry name" value="TRANSPOSASE FOR INSERTION SEQUENCE ELEMENT IS1081"/>
    <property type="match status" value="1"/>
</dbReference>
<dbReference type="AlphaFoldDB" id="A0A1W5VPL7"/>
<dbReference type="EMBL" id="KY888886">
    <property type="protein sequence ID" value="ARG47590.1"/>
    <property type="molecule type" value="Genomic_DNA"/>
</dbReference>
<dbReference type="GO" id="GO:0003677">
    <property type="term" value="F:DNA binding"/>
    <property type="evidence" value="ECO:0007669"/>
    <property type="project" value="UniProtKB-UniRule"/>
</dbReference>
<feature type="region of interest" description="Disordered" evidence="7">
    <location>
        <begin position="50"/>
        <end position="82"/>
    </location>
</feature>
<keyword evidence="4 6" id="KW-0238">DNA-binding</keyword>
<evidence type="ECO:0000256" key="5">
    <source>
        <dbReference type="ARBA" id="ARBA00023172"/>
    </source>
</evidence>
<comment type="similarity">
    <text evidence="2 6">Belongs to the transposase mutator family.</text>
</comment>
<accession>A0A1W5VPL7</accession>
<evidence type="ECO:0000256" key="2">
    <source>
        <dbReference type="ARBA" id="ARBA00010961"/>
    </source>
</evidence>
<keyword evidence="6" id="KW-0814">Transposable element</keyword>
<reference evidence="8" key="1">
    <citation type="submission" date="2017-04" db="EMBL/GenBank/DDBJ databases">
        <title>Acinetobacter pittii from pets harbouring blaOXA-58, the tet39 region and other resistance determinants on conjugative plasmids.</title>
        <authorList>
            <person name="Klotz P."/>
            <person name="Stamm I."/>
            <person name="Semmler T."/>
            <person name="Ewers C."/>
        </authorList>
    </citation>
    <scope>NUCLEOTIDE SEQUENCE</scope>
    <source>
        <strain evidence="8">IHIT24944</strain>
        <plasmid evidence="8">pAP24944-OXA-58</plasmid>
    </source>
</reference>
<protein>
    <recommendedName>
        <fullName evidence="6">Mutator family transposase</fullName>
    </recommendedName>
</protein>
<dbReference type="InterPro" id="IPR001207">
    <property type="entry name" value="Transposase_mutator"/>
</dbReference>
<organism evidence="8">
    <name type="scientific">Acinetobacter pittii</name>
    <name type="common">Acinetobacter genomosp. 3</name>
    <dbReference type="NCBI Taxonomy" id="48296"/>
    <lineage>
        <taxon>Bacteria</taxon>
        <taxon>Pseudomonadati</taxon>
        <taxon>Pseudomonadota</taxon>
        <taxon>Gammaproteobacteria</taxon>
        <taxon>Moraxellales</taxon>
        <taxon>Moraxellaceae</taxon>
        <taxon>Acinetobacter</taxon>
        <taxon>Acinetobacter calcoaceticus/baumannii complex</taxon>
    </lineage>
</organism>
<dbReference type="Pfam" id="PF00872">
    <property type="entry name" value="Transposase_mut"/>
    <property type="match status" value="1"/>
</dbReference>
<dbReference type="RefSeq" id="WP_087554590.1">
    <property type="nucleotide sequence ID" value="NZ_KY888886.1"/>
</dbReference>
<evidence type="ECO:0000256" key="3">
    <source>
        <dbReference type="ARBA" id="ARBA00022578"/>
    </source>
</evidence>
<proteinExistence type="inferred from homology"/>
<evidence type="ECO:0000256" key="1">
    <source>
        <dbReference type="ARBA" id="ARBA00002190"/>
    </source>
</evidence>
<evidence type="ECO:0000256" key="6">
    <source>
        <dbReference type="RuleBase" id="RU365089"/>
    </source>
</evidence>
<evidence type="ECO:0000256" key="4">
    <source>
        <dbReference type="ARBA" id="ARBA00023125"/>
    </source>
</evidence>
<comment type="function">
    <text evidence="1 6">Required for the transposition of the insertion element.</text>
</comment>
<geneLocation type="plasmid" evidence="8">
    <name>pAP24944-OXA-58</name>
</geneLocation>
<evidence type="ECO:0000313" key="8">
    <source>
        <dbReference type="EMBL" id="ARG47590.1"/>
    </source>
</evidence>
<dbReference type="NCBIfam" id="NF033543">
    <property type="entry name" value="transpos_IS256"/>
    <property type="match status" value="1"/>
</dbReference>
<dbReference type="GO" id="GO:0006313">
    <property type="term" value="P:DNA transposition"/>
    <property type="evidence" value="ECO:0007669"/>
    <property type="project" value="UniProtKB-UniRule"/>
</dbReference>
<evidence type="ECO:0000256" key="7">
    <source>
        <dbReference type="SAM" id="MobiDB-lite"/>
    </source>
</evidence>
<dbReference type="PANTHER" id="PTHR33217:SF8">
    <property type="entry name" value="MUTATOR FAMILY TRANSPOSASE"/>
    <property type="match status" value="1"/>
</dbReference>
<dbReference type="GO" id="GO:0004803">
    <property type="term" value="F:transposase activity"/>
    <property type="evidence" value="ECO:0007669"/>
    <property type="project" value="UniProtKB-UniRule"/>
</dbReference>
<keyword evidence="5 6" id="KW-0233">DNA recombination</keyword>
<sequence>MATTFDFETALKQLQSGQALTGENGILTPLIKQLTEAALEAEIENYIEANPKQGNRRNGYTRKTVKSTSGSFELETPRDRNGEFEPQLVKKNQTKLSEEIDNKIISLYALGMSYRDIQKHVADMYGLEISDGAITNITDKLLPQLQAWKQRPLDTIYPFVWLDAIHYKVKDKGVYVSKAIYTILALNVEGKKELLGLHLSESEGANHWLSVLTDLQNRGVQDILIACLAKQRFSGLKGFPEAIAAIYPQTEIQLCIVHQIRNSLRYVASKDQKAFMADLKPIYRADTKGAAEVALDELEEKWGEKYGVVIQSWRTKWHLLSAYFKYPKAIRKPIYTTNAVEAVHRQFRKLTKTKGAFPNEDSLMKLLYIGIQQASEKWTMPIQEWGQTITQLSIYFEGRLDDIIKI</sequence>